<evidence type="ECO:0000313" key="1">
    <source>
        <dbReference type="EMBL" id="KIL34309.1"/>
    </source>
</evidence>
<gene>
    <name evidence="1" type="ORF">SD71_19865</name>
</gene>
<accession>A0ABR4ZZR3</accession>
<dbReference type="RefSeq" id="WP_041067202.1">
    <property type="nucleotide sequence ID" value="NZ_JXAL01000033.1"/>
</dbReference>
<keyword evidence="2" id="KW-1185">Reference proteome</keyword>
<dbReference type="EMBL" id="JXAL01000033">
    <property type="protein sequence ID" value="KIL34309.1"/>
    <property type="molecule type" value="Genomic_DNA"/>
</dbReference>
<name>A0ABR4ZZR3_9BACL</name>
<evidence type="ECO:0000313" key="2">
    <source>
        <dbReference type="Proteomes" id="UP000054526"/>
    </source>
</evidence>
<reference evidence="1 2" key="1">
    <citation type="submission" date="2014-12" db="EMBL/GenBank/DDBJ databases">
        <title>Draft genome sequence of Cohnella kolymensis strain B-2846.</title>
        <authorList>
            <person name="Karlyshev A.V."/>
            <person name="Kudryashova E.B."/>
        </authorList>
    </citation>
    <scope>NUCLEOTIDE SEQUENCE [LARGE SCALE GENOMIC DNA]</scope>
    <source>
        <strain evidence="1 2">VKM B-2846</strain>
    </source>
</reference>
<comment type="caution">
    <text evidence="1">The sequence shown here is derived from an EMBL/GenBank/DDBJ whole genome shotgun (WGS) entry which is preliminary data.</text>
</comment>
<dbReference type="Proteomes" id="UP000054526">
    <property type="component" value="Unassembled WGS sequence"/>
</dbReference>
<protein>
    <submittedName>
        <fullName evidence="1">Uncharacterized protein</fullName>
    </submittedName>
</protein>
<proteinExistence type="predicted"/>
<organism evidence="1 2">
    <name type="scientific">Cohnella kolymensis</name>
    <dbReference type="NCBI Taxonomy" id="1590652"/>
    <lineage>
        <taxon>Bacteria</taxon>
        <taxon>Bacillati</taxon>
        <taxon>Bacillota</taxon>
        <taxon>Bacilli</taxon>
        <taxon>Bacillales</taxon>
        <taxon>Paenibacillaceae</taxon>
        <taxon>Cohnella</taxon>
    </lineage>
</organism>
<sequence length="84" mass="9813">MENLNKEQLLDNLYREVGDMLYRAKQNVHGRAEDLQELDLVYGGVETIKHLKPDSDAWWKEAAVGLEHIRNRLVTMSEDQLFTN</sequence>